<feature type="region of interest" description="Disordered" evidence="1">
    <location>
        <begin position="519"/>
        <end position="541"/>
    </location>
</feature>
<keyword evidence="3" id="KW-1185">Reference proteome</keyword>
<feature type="region of interest" description="Disordered" evidence="1">
    <location>
        <begin position="425"/>
        <end position="492"/>
    </location>
</feature>
<feature type="region of interest" description="Disordered" evidence="1">
    <location>
        <begin position="239"/>
        <end position="266"/>
    </location>
</feature>
<feature type="compositionally biased region" description="Basic and acidic residues" evidence="1">
    <location>
        <begin position="888"/>
        <end position="900"/>
    </location>
</feature>
<feature type="compositionally biased region" description="Polar residues" evidence="1">
    <location>
        <begin position="870"/>
        <end position="887"/>
    </location>
</feature>
<feature type="compositionally biased region" description="Basic and acidic residues" evidence="1">
    <location>
        <begin position="437"/>
        <end position="446"/>
    </location>
</feature>
<feature type="compositionally biased region" description="Pro residues" evidence="1">
    <location>
        <begin position="1018"/>
        <end position="1027"/>
    </location>
</feature>
<evidence type="ECO:0000256" key="1">
    <source>
        <dbReference type="SAM" id="MobiDB-lite"/>
    </source>
</evidence>
<organism evidence="2 3">
    <name type="scientific">Pristionchus pacificus</name>
    <name type="common">Parasitic nematode worm</name>
    <dbReference type="NCBI Taxonomy" id="54126"/>
    <lineage>
        <taxon>Eukaryota</taxon>
        <taxon>Metazoa</taxon>
        <taxon>Ecdysozoa</taxon>
        <taxon>Nematoda</taxon>
        <taxon>Chromadorea</taxon>
        <taxon>Rhabditida</taxon>
        <taxon>Rhabditina</taxon>
        <taxon>Diplogasteromorpha</taxon>
        <taxon>Diplogasteroidea</taxon>
        <taxon>Neodiplogasteridae</taxon>
        <taxon>Pristionchus</taxon>
    </lineage>
</organism>
<feature type="compositionally biased region" description="Basic and acidic residues" evidence="1">
    <location>
        <begin position="465"/>
        <end position="477"/>
    </location>
</feature>
<reference evidence="3" key="1">
    <citation type="journal article" date="2008" name="Nat. Genet.">
        <title>The Pristionchus pacificus genome provides a unique perspective on nematode lifestyle and parasitism.</title>
        <authorList>
            <person name="Dieterich C."/>
            <person name="Clifton S.W."/>
            <person name="Schuster L.N."/>
            <person name="Chinwalla A."/>
            <person name="Delehaunty K."/>
            <person name="Dinkelacker I."/>
            <person name="Fulton L."/>
            <person name="Fulton R."/>
            <person name="Godfrey J."/>
            <person name="Minx P."/>
            <person name="Mitreva M."/>
            <person name="Roeseler W."/>
            <person name="Tian H."/>
            <person name="Witte H."/>
            <person name="Yang S.P."/>
            <person name="Wilson R.K."/>
            <person name="Sommer R.J."/>
        </authorList>
    </citation>
    <scope>NUCLEOTIDE SEQUENCE [LARGE SCALE GENOMIC DNA]</scope>
    <source>
        <strain evidence="3">PS312</strain>
    </source>
</reference>
<feature type="region of interest" description="Disordered" evidence="1">
    <location>
        <begin position="929"/>
        <end position="1231"/>
    </location>
</feature>
<sequence>MKYHSGPPISHELLETALNRLHGSSIDNFMKLYDRIYRFHSRMTSEENLIGRQTQLAQLLTKVKLQIERNREEKTNSTSDTHSPQCKIYYGSVELKENIYSVQPLSHGIEFHQVHKDVEAVSDLSQSRNFFPDPKIPFYFDHFANVLGHLQKCLNKMYISETNYIDSDLDTTSSTTRSKPDISSSNESIEKILNNTQEFSDKYLKKLENRINRFHVRMGSQVNIIESQRKLVELLRKVKRQRERNEEEKSSTSAKSPITTTAKSKSPQEYYGSMELKCNVEDLLKDLEGLKNFNQTRKYLPEVKIPYIFDYFTTVLSKLEKGLKEMNIPDSEIRYRTSQRIKVEIVTDDTNPFYIGWKREREEEERGGGDPSLLISPVMLIHRPYCIPNFSIGSSTTITTTRYRNGFPRDEEEIYHDNYRLAIERERAGKDNQPPETSRDNGEMSRKGIVNGVVGDTIDGSSKGKGMDDSSKGRQMDDMTGSPPKRLLKWPRPPLSTQVYTESSVTVQSETKIEQKIEMSEISERPPSSRTATISKRNTGKCEPPLVARSIDPYSIQVYRSSERTPLLLRLSTKRQAEQTRFLPSPYQDAPIEKVHLLREEEDLYAFPFIPQSVVSSTLVPLYLTASEQRRALVHPIKTREIRSIRLIVLPPLHTITIRTNECGGEVPLPPLSSLYLSLSLQFLTVHSLLSPHDPYRARRLRPIWETLIPLHATGHHVAVPFTLTLTAPFTVHRIVTRVQKLQVVDARTLYRHSPVFCIESSRAMNRESARLTTVEKEDPQMVRLMHMDQLFPTRMTTRTTVKVKRTEVFQGDSTYHDSPSNHLQMDKSRLKNLSAIKSSGRHPVYNGDTHDKSLVTQLNPTGSMRQEVISNQPKMQSLSSSLSNLPRESERRKTKKEPDYNIFIRDVNAHKETKGASHINDYPAVKESHASNRHTLPPSTRIALSPPPQEVTPPTIEKRPFNDFSIPSRPLPTRESLQGAPLKQKSQQSSMPPPLRPSSAETTSAEVIDPPKRPRTVLPPPPPHVPMAPKSAEMFSQEPLAQPKKKTITHAPPPPKAGLFQRDKKTVPPSQPSSGPLSAPVSDPMESIEPPRRGPKIVAKPSSSVTSMSSTMTTTTPNATSATPAPASSQPLSPPPGRVGYINIIQPSMDAPKPKPVPPPLPVADGTQKSSSSGKNKFKPPSEGSDSGGKKHKMVNNAVIKKDRPKVGSHKKKSGSNKKSKFGPRGHEQMEELGNVRLVADAVKAGEIEADPNAQDAITHLIKKATTPLGGKKKKKKKSSK</sequence>
<feature type="region of interest" description="Disordered" evidence="1">
    <location>
        <begin position="870"/>
        <end position="902"/>
    </location>
</feature>
<accession>A0A8R1YL61</accession>
<feature type="compositionally biased region" description="Low complexity" evidence="1">
    <location>
        <begin position="1102"/>
        <end position="1132"/>
    </location>
</feature>
<feature type="region of interest" description="Disordered" evidence="1">
    <location>
        <begin position="169"/>
        <end position="188"/>
    </location>
</feature>
<reference evidence="2" key="2">
    <citation type="submission" date="2022-06" db="UniProtKB">
        <authorList>
            <consortium name="EnsemblMetazoa"/>
        </authorList>
    </citation>
    <scope>IDENTIFICATION</scope>
    <source>
        <strain evidence="2">PS312</strain>
    </source>
</reference>
<proteinExistence type="predicted"/>
<name>A0A8R1YL61_PRIPA</name>
<evidence type="ECO:0000313" key="3">
    <source>
        <dbReference type="Proteomes" id="UP000005239"/>
    </source>
</evidence>
<gene>
    <name evidence="2" type="primary">WBGene00204537</name>
</gene>
<feature type="compositionally biased region" description="Polar residues" evidence="1">
    <location>
        <begin position="526"/>
        <end position="537"/>
    </location>
</feature>
<dbReference type="EnsemblMetazoa" id="PPA31673.1">
    <property type="protein sequence ID" value="PPA31673.1"/>
    <property type="gene ID" value="WBGene00204537"/>
</dbReference>
<protein>
    <submittedName>
        <fullName evidence="2">Uncharacterized protein</fullName>
    </submittedName>
</protein>
<feature type="compositionally biased region" description="Basic residues" evidence="1">
    <location>
        <begin position="1208"/>
        <end position="1225"/>
    </location>
</feature>
<evidence type="ECO:0000313" key="2">
    <source>
        <dbReference type="EnsemblMetazoa" id="PPA31673.1"/>
    </source>
</evidence>
<feature type="compositionally biased region" description="Polar residues" evidence="1">
    <location>
        <begin position="251"/>
        <end position="266"/>
    </location>
</feature>
<dbReference type="Proteomes" id="UP000005239">
    <property type="component" value="Unassembled WGS sequence"/>
</dbReference>